<dbReference type="GO" id="GO:0005615">
    <property type="term" value="C:extracellular space"/>
    <property type="evidence" value="ECO:0007669"/>
    <property type="project" value="TreeGrafter"/>
</dbReference>
<accession>A0A7J7KJU2</accession>
<dbReference type="GO" id="GO:0006581">
    <property type="term" value="P:acetylcholine catabolic process"/>
    <property type="evidence" value="ECO:0007669"/>
    <property type="project" value="TreeGrafter"/>
</dbReference>
<comment type="caution">
    <text evidence="5">The sequence shown here is derived from an EMBL/GenBank/DDBJ whole genome shotgun (WGS) entry which is preliminary data.</text>
</comment>
<keyword evidence="3" id="KW-0378">Hydrolase</keyword>
<dbReference type="PANTHER" id="PTHR43918:SF4">
    <property type="entry name" value="CARBOXYLIC ESTER HYDROLASE"/>
    <property type="match status" value="1"/>
</dbReference>
<feature type="domain" description="Carboxylesterase type B" evidence="4">
    <location>
        <begin position="102"/>
        <end position="265"/>
    </location>
</feature>
<name>A0A7J7KJU2_BUGNE</name>
<evidence type="ECO:0000256" key="1">
    <source>
        <dbReference type="ARBA" id="ARBA00005964"/>
    </source>
</evidence>
<dbReference type="PANTHER" id="PTHR43918">
    <property type="entry name" value="ACETYLCHOLINESTERASE"/>
    <property type="match status" value="1"/>
</dbReference>
<dbReference type="InterPro" id="IPR029058">
    <property type="entry name" value="AB_hydrolase_fold"/>
</dbReference>
<dbReference type="InterPro" id="IPR002018">
    <property type="entry name" value="CarbesteraseB"/>
</dbReference>
<sequence>MFLFRFDLLQGFNGQEMQFATAAYYLSFYPAEDALNNGLSLDSIKRILEIVECAMAAPLSIKLCVEFLVNLYQLDQFTDNQQRTLAYSLICLLNIKNKFNFKFAGELNFNVDSVKNLMDHSEHSSSSQSTYAYYFTELTPPVALPFQVPDWIRVSADHVAEVGFVFGGYQTVKDDELKEAYLEDPLTNASSAYLKFFNATREDLQPLSNTMMTMWTNFAKSGNPNQPLALPADVPEWPQFNTETNKFLDLNKDNISVITTPHKERLEKVQSVLFEARRLQVLADKAPVHSALNLSFTL</sequence>
<evidence type="ECO:0000313" key="5">
    <source>
        <dbReference type="EMBL" id="KAF6037888.1"/>
    </source>
</evidence>
<dbReference type="GO" id="GO:0003990">
    <property type="term" value="F:acetylcholinesterase activity"/>
    <property type="evidence" value="ECO:0007669"/>
    <property type="project" value="TreeGrafter"/>
</dbReference>
<dbReference type="EMBL" id="VXIV02000497">
    <property type="protein sequence ID" value="KAF6037888.1"/>
    <property type="molecule type" value="Genomic_DNA"/>
</dbReference>
<evidence type="ECO:0000256" key="2">
    <source>
        <dbReference type="ARBA" id="ARBA00022487"/>
    </source>
</evidence>
<dbReference type="SUPFAM" id="SSF53474">
    <property type="entry name" value="alpha/beta-Hydrolases"/>
    <property type="match status" value="1"/>
</dbReference>
<dbReference type="InterPro" id="IPR050654">
    <property type="entry name" value="AChE-related_enzymes"/>
</dbReference>
<dbReference type="OrthoDB" id="19653at2759"/>
<dbReference type="GO" id="GO:0005886">
    <property type="term" value="C:plasma membrane"/>
    <property type="evidence" value="ECO:0007669"/>
    <property type="project" value="TreeGrafter"/>
</dbReference>
<comment type="similarity">
    <text evidence="1">Belongs to the type-B carboxylesterase/lipase family.</text>
</comment>
<protein>
    <submittedName>
        <fullName evidence="5">CES3</fullName>
    </submittedName>
</protein>
<dbReference type="Proteomes" id="UP000593567">
    <property type="component" value="Unassembled WGS sequence"/>
</dbReference>
<dbReference type="Pfam" id="PF00135">
    <property type="entry name" value="COesterase"/>
    <property type="match status" value="1"/>
</dbReference>
<organism evidence="5 6">
    <name type="scientific">Bugula neritina</name>
    <name type="common">Brown bryozoan</name>
    <name type="synonym">Sertularia neritina</name>
    <dbReference type="NCBI Taxonomy" id="10212"/>
    <lineage>
        <taxon>Eukaryota</taxon>
        <taxon>Metazoa</taxon>
        <taxon>Spiralia</taxon>
        <taxon>Lophotrochozoa</taxon>
        <taxon>Bryozoa</taxon>
        <taxon>Gymnolaemata</taxon>
        <taxon>Cheilostomatida</taxon>
        <taxon>Flustrina</taxon>
        <taxon>Buguloidea</taxon>
        <taxon>Bugulidae</taxon>
        <taxon>Bugula</taxon>
    </lineage>
</organism>
<evidence type="ECO:0000313" key="6">
    <source>
        <dbReference type="Proteomes" id="UP000593567"/>
    </source>
</evidence>
<reference evidence="5" key="1">
    <citation type="submission" date="2020-06" db="EMBL/GenBank/DDBJ databases">
        <title>Draft genome of Bugula neritina, a colonial animal packing powerful symbionts and potential medicines.</title>
        <authorList>
            <person name="Rayko M."/>
        </authorList>
    </citation>
    <scope>NUCLEOTIDE SEQUENCE [LARGE SCALE GENOMIC DNA]</scope>
    <source>
        <strain evidence="5">Kwan_BN1</strain>
    </source>
</reference>
<keyword evidence="2" id="KW-0719">Serine esterase</keyword>
<evidence type="ECO:0000256" key="3">
    <source>
        <dbReference type="ARBA" id="ARBA00022801"/>
    </source>
</evidence>
<dbReference type="Gene3D" id="3.40.50.1820">
    <property type="entry name" value="alpha/beta hydrolase"/>
    <property type="match status" value="1"/>
</dbReference>
<dbReference type="GO" id="GO:0019695">
    <property type="term" value="P:choline metabolic process"/>
    <property type="evidence" value="ECO:0007669"/>
    <property type="project" value="TreeGrafter"/>
</dbReference>
<gene>
    <name evidence="5" type="ORF">EB796_003799</name>
</gene>
<keyword evidence="6" id="KW-1185">Reference proteome</keyword>
<proteinExistence type="inferred from homology"/>
<evidence type="ECO:0000259" key="4">
    <source>
        <dbReference type="Pfam" id="PF00135"/>
    </source>
</evidence>
<dbReference type="AlphaFoldDB" id="A0A7J7KJU2"/>